<evidence type="ECO:0000313" key="11">
    <source>
        <dbReference type="Proteomes" id="UP000722989"/>
    </source>
</evidence>
<name>A0ABX0Y2P9_9ACTN</name>
<dbReference type="CDD" id="cd06261">
    <property type="entry name" value="TM_PBP2"/>
    <property type="match status" value="2"/>
</dbReference>
<feature type="transmembrane region" description="Helical" evidence="7">
    <location>
        <begin position="319"/>
        <end position="342"/>
    </location>
</feature>
<comment type="caution">
    <text evidence="10">The sequence shown here is derived from an EMBL/GenBank/DDBJ whole genome shotgun (WGS) entry which is preliminary data.</text>
</comment>
<evidence type="ECO:0000313" key="10">
    <source>
        <dbReference type="EMBL" id="NJC72647.1"/>
    </source>
</evidence>
<feature type="transmembrane region" description="Helical" evidence="7">
    <location>
        <begin position="171"/>
        <end position="194"/>
    </location>
</feature>
<dbReference type="PANTHER" id="PTHR47737:SF1">
    <property type="entry name" value="GLYCINE BETAINE_PROLINE BETAINE TRANSPORT SYSTEM PERMEASE PROTEIN PROW"/>
    <property type="match status" value="1"/>
</dbReference>
<feature type="transmembrane region" description="Helical" evidence="7">
    <location>
        <begin position="371"/>
        <end position="392"/>
    </location>
</feature>
<sequence>MAVTTTATPPTAPAAGGASAATPPAASGRAGRRLLTRPAAVAGTVVVWIAVWLLTRGRDTLHLSGAQLTPLHRWLNSVNDSVGASRNSNPLFLYFFNEIRLVIDTLVTFIQGLISQPAHGRPVPILGWLGVVAIVTFVAWAVANWRVALLAAAGFVLFGLQGLWQESMDTLALTLSAVLVSLLIGIPLGIWAGLSNRFNKLITPVLDFMQTMPTFVYLAPLTLLFAIGPASATIATLIYAAPPAIRITAHGIRSVPESPLEASDSLGATRWQTLTKVLLPLAKRTIVMGVNQTIMAALSMVTIAALIDAPGLGKTVIKALQTLDVGTAFNAGLAIVVMAIVLDRVTTAAGAKVEEAQSAARPGAQRLRKPLLIAFGLGALVCAYLSYTYVWAAEFPSTIDLGSYLSRAATAVYDWAQGDVSRFTGAIKDTLTNALLNPFQTFLTSSPWWLVGAVVVALAALLGSVRAAITAAICVGLLVGTGVWQDGMTTLASTIVATLLTMVLGVVIGVWMGRSTRADRIIRPILDAGQTMPAFVYLIPFLALFAASRFTAIVAAIVFAAPVSIKIVADGVRGVPETTVEAATAAGSSTWQTITKVQLPMSRKALTLAANQGLIYVLSMVVVGGLVGGGALGYDVVAGFSQDSLYGKGLASGAAIVLLGIMLDRITCAAAERSGGGTTPRYR</sequence>
<feature type="transmembrane region" description="Helical" evidence="7">
    <location>
        <begin position="645"/>
        <end position="663"/>
    </location>
</feature>
<feature type="transmembrane region" description="Helical" evidence="7">
    <location>
        <begin position="534"/>
        <end position="559"/>
    </location>
</feature>
<dbReference type="RefSeq" id="WP_167927556.1">
    <property type="nucleotide sequence ID" value="NZ_JAATVY010000020.1"/>
</dbReference>
<evidence type="ECO:0000256" key="2">
    <source>
        <dbReference type="ARBA" id="ARBA00022448"/>
    </source>
</evidence>
<feature type="domain" description="ABC transmembrane type-1" evidence="9">
    <location>
        <begin position="167"/>
        <end position="346"/>
    </location>
</feature>
<dbReference type="Proteomes" id="UP000722989">
    <property type="component" value="Unassembled WGS sequence"/>
</dbReference>
<evidence type="ECO:0000256" key="8">
    <source>
        <dbReference type="SAM" id="MobiDB-lite"/>
    </source>
</evidence>
<dbReference type="SUPFAM" id="SSF161098">
    <property type="entry name" value="MetI-like"/>
    <property type="match status" value="2"/>
</dbReference>
<feature type="transmembrane region" description="Helical" evidence="7">
    <location>
        <begin position="91"/>
        <end position="110"/>
    </location>
</feature>
<keyword evidence="3" id="KW-1003">Cell membrane</keyword>
<feature type="transmembrane region" description="Helical" evidence="7">
    <location>
        <begin position="214"/>
        <end position="240"/>
    </location>
</feature>
<comment type="subcellular location">
    <subcellularLocation>
        <location evidence="7">Cell membrane</location>
        <topology evidence="7">Multi-pass membrane protein</topology>
    </subcellularLocation>
    <subcellularLocation>
        <location evidence="1">Membrane</location>
        <topology evidence="1">Multi-pass membrane protein</topology>
    </subcellularLocation>
</comment>
<dbReference type="PROSITE" id="PS50928">
    <property type="entry name" value="ABC_TM1"/>
    <property type="match status" value="2"/>
</dbReference>
<dbReference type="EMBL" id="JAATVY010000020">
    <property type="protein sequence ID" value="NJC72647.1"/>
    <property type="molecule type" value="Genomic_DNA"/>
</dbReference>
<keyword evidence="6 7" id="KW-0472">Membrane</keyword>
<reference evidence="10 11" key="1">
    <citation type="submission" date="2020-03" db="EMBL/GenBank/DDBJ databases">
        <title>WGS of the type strain of Planosporangium spp.</title>
        <authorList>
            <person name="Thawai C."/>
        </authorList>
    </citation>
    <scope>NUCLEOTIDE SEQUENCE [LARGE SCALE GENOMIC DNA]</scope>
    <source>
        <strain evidence="10 11">TBRC 5610</strain>
    </source>
</reference>
<dbReference type="InterPro" id="IPR000515">
    <property type="entry name" value="MetI-like"/>
</dbReference>
<gene>
    <name evidence="10" type="ORF">HC031_23430</name>
</gene>
<feature type="transmembrane region" description="Helical" evidence="7">
    <location>
        <begin position="147"/>
        <end position="164"/>
    </location>
</feature>
<feature type="transmembrane region" description="Helical" evidence="7">
    <location>
        <begin position="34"/>
        <end position="54"/>
    </location>
</feature>
<comment type="similarity">
    <text evidence="7">Belongs to the binding-protein-dependent transport system permease family.</text>
</comment>
<dbReference type="PANTHER" id="PTHR47737">
    <property type="entry name" value="GLYCINE BETAINE/PROLINE BETAINE TRANSPORT SYSTEM PERMEASE PROTEIN PROW"/>
    <property type="match status" value="1"/>
</dbReference>
<feature type="transmembrane region" description="Helical" evidence="7">
    <location>
        <begin position="286"/>
        <end position="307"/>
    </location>
</feature>
<dbReference type="Pfam" id="PF00528">
    <property type="entry name" value="BPD_transp_1"/>
    <property type="match status" value="2"/>
</dbReference>
<dbReference type="Gene3D" id="1.10.3720.10">
    <property type="entry name" value="MetI-like"/>
    <property type="match status" value="2"/>
</dbReference>
<keyword evidence="5 7" id="KW-1133">Transmembrane helix</keyword>
<feature type="transmembrane region" description="Helical" evidence="7">
    <location>
        <begin position="491"/>
        <end position="514"/>
    </location>
</feature>
<evidence type="ECO:0000256" key="6">
    <source>
        <dbReference type="ARBA" id="ARBA00023136"/>
    </source>
</evidence>
<keyword evidence="2 7" id="KW-0813">Transport</keyword>
<dbReference type="InterPro" id="IPR035906">
    <property type="entry name" value="MetI-like_sf"/>
</dbReference>
<evidence type="ECO:0000259" key="9">
    <source>
        <dbReference type="PROSITE" id="PS50928"/>
    </source>
</evidence>
<feature type="transmembrane region" description="Helical" evidence="7">
    <location>
        <begin position="448"/>
        <end position="479"/>
    </location>
</feature>
<proteinExistence type="inferred from homology"/>
<keyword evidence="11" id="KW-1185">Reference proteome</keyword>
<evidence type="ECO:0000256" key="1">
    <source>
        <dbReference type="ARBA" id="ARBA00004141"/>
    </source>
</evidence>
<feature type="transmembrane region" description="Helical" evidence="7">
    <location>
        <begin position="122"/>
        <end position="141"/>
    </location>
</feature>
<feature type="region of interest" description="Disordered" evidence="8">
    <location>
        <begin position="1"/>
        <end position="27"/>
    </location>
</feature>
<evidence type="ECO:0000256" key="7">
    <source>
        <dbReference type="RuleBase" id="RU363032"/>
    </source>
</evidence>
<evidence type="ECO:0000256" key="5">
    <source>
        <dbReference type="ARBA" id="ARBA00022989"/>
    </source>
</evidence>
<protein>
    <submittedName>
        <fullName evidence="10">ABC transporter permease subunit</fullName>
    </submittedName>
</protein>
<keyword evidence="4 7" id="KW-0812">Transmembrane</keyword>
<evidence type="ECO:0000256" key="3">
    <source>
        <dbReference type="ARBA" id="ARBA00022475"/>
    </source>
</evidence>
<organism evidence="10 11">
    <name type="scientific">Planosporangium thailandense</name>
    <dbReference type="NCBI Taxonomy" id="765197"/>
    <lineage>
        <taxon>Bacteria</taxon>
        <taxon>Bacillati</taxon>
        <taxon>Actinomycetota</taxon>
        <taxon>Actinomycetes</taxon>
        <taxon>Micromonosporales</taxon>
        <taxon>Micromonosporaceae</taxon>
        <taxon>Planosporangium</taxon>
    </lineage>
</organism>
<evidence type="ECO:0000256" key="4">
    <source>
        <dbReference type="ARBA" id="ARBA00022692"/>
    </source>
</evidence>
<feature type="transmembrane region" description="Helical" evidence="7">
    <location>
        <begin position="613"/>
        <end position="633"/>
    </location>
</feature>
<feature type="domain" description="ABC transmembrane type-1" evidence="9">
    <location>
        <begin position="487"/>
        <end position="667"/>
    </location>
</feature>
<accession>A0ABX0Y2P9</accession>